<dbReference type="InterPro" id="IPR039859">
    <property type="entry name" value="PFA4/ZDH16/20/ERF2-like"/>
</dbReference>
<proteinExistence type="inferred from homology"/>
<name>A0A834U7U8_VESPE</name>
<comment type="similarity">
    <text evidence="7">Belongs to the DHHC palmitoyltransferase family.</text>
</comment>
<evidence type="ECO:0000256" key="6">
    <source>
        <dbReference type="ARBA" id="ARBA00023315"/>
    </source>
</evidence>
<feature type="domain" description="Palmitoyltransferase DHHC" evidence="9">
    <location>
        <begin position="128"/>
        <end position="273"/>
    </location>
</feature>
<dbReference type="PROSITE" id="PS50216">
    <property type="entry name" value="DHHC"/>
    <property type="match status" value="1"/>
</dbReference>
<dbReference type="Proteomes" id="UP000600918">
    <property type="component" value="Unassembled WGS sequence"/>
</dbReference>
<dbReference type="AlphaFoldDB" id="A0A834U7U8"/>
<keyword evidence="11" id="KW-1185">Reference proteome</keyword>
<evidence type="ECO:0000256" key="7">
    <source>
        <dbReference type="RuleBase" id="RU079119"/>
    </source>
</evidence>
<reference evidence="10" key="1">
    <citation type="journal article" date="2020" name="G3 (Bethesda)">
        <title>High-Quality Assemblies for Three Invasive Social Wasps from the &lt;i&gt;Vespula&lt;/i&gt; Genus.</title>
        <authorList>
            <person name="Harrop T.W.R."/>
            <person name="Guhlin J."/>
            <person name="McLaughlin G.M."/>
            <person name="Permina E."/>
            <person name="Stockwell P."/>
            <person name="Gilligan J."/>
            <person name="Le Lec M.F."/>
            <person name="Gruber M.A.M."/>
            <person name="Quinn O."/>
            <person name="Lovegrove M."/>
            <person name="Duncan E.J."/>
            <person name="Remnant E.J."/>
            <person name="Van Eeckhoven J."/>
            <person name="Graham B."/>
            <person name="Knapp R.A."/>
            <person name="Langford K.W."/>
            <person name="Kronenberg Z."/>
            <person name="Press M.O."/>
            <person name="Eacker S.M."/>
            <person name="Wilson-Rankin E.E."/>
            <person name="Purcell J."/>
            <person name="Lester P.J."/>
            <person name="Dearden P.K."/>
        </authorList>
    </citation>
    <scope>NUCLEOTIDE SEQUENCE</scope>
    <source>
        <strain evidence="10">Volc-1</strain>
    </source>
</reference>
<sequence length="657" mass="73467">MRNWPNAASGIISRWCSIEESPIAPERRRFRRVHGLQLPLHPQQVAGWAISLFIGSGTFAVSTPLLEPFGLRPLLSIFLATIFFVHLLFHLAVLLLDPADPRVRARPTNLVVPEFDRKKHPHVIENGRCHLCNITTSGDRTKHCSICNKCVVRFDHHCKWLNNCIGARNYPLFLACLISAILASLSVVALSIAELFLFNVHREVRRSNATMENVTSLPSTVFPIQQPPGTGTLLVILTLGILSAVAAILLIHLCFFHGYIAYLGLTTYEYVRNKRERKLEVGKTNLTSNTTSCPSFCARVNVPSRYRFCDSRVDASMEVVSRERNGTKEYPEYGIDRPEDMPSGRDRKNNFRLCFTYETNSNGASIELSSRSTLGEDNDEKQIHSNNSSSWTGNVAIAVAESPDFKSSTPSPVSCCFSIVNPISSARLERNKQTRSRRCPKDNTETAGTSITSRERRTCGTIGRIRTFLRTRFKKNSRQRSINAETADKTKRRNRVAPSVDREEGNVAETSVSTFENRLENENHAREESSSVSSSRPPNKLPPLDLRTARISSIDEIVTDEIGPDLIPVPPSTVTAIVTSPTVVPPPMRTIPSISKRNQSHLRARRSSLRKRPRFKMGPRLAQSAQLSPIPESEFSKPASPRSPPQSNHFAFPPLQN</sequence>
<dbReference type="PANTHER" id="PTHR22883:SF203">
    <property type="entry name" value="PALMITOYLTRANSFERASE"/>
    <property type="match status" value="1"/>
</dbReference>
<feature type="compositionally biased region" description="Polar residues" evidence="8">
    <location>
        <begin position="645"/>
        <end position="657"/>
    </location>
</feature>
<dbReference type="Pfam" id="PF01529">
    <property type="entry name" value="DHHC"/>
    <property type="match status" value="1"/>
</dbReference>
<accession>A0A834U7U8</accession>
<dbReference type="GO" id="GO:0005794">
    <property type="term" value="C:Golgi apparatus"/>
    <property type="evidence" value="ECO:0007669"/>
    <property type="project" value="TreeGrafter"/>
</dbReference>
<feature type="compositionally biased region" description="Basic residues" evidence="8">
    <location>
        <begin position="598"/>
        <end position="617"/>
    </location>
</feature>
<dbReference type="EMBL" id="JACSDY010000009">
    <property type="protein sequence ID" value="KAF7420534.1"/>
    <property type="molecule type" value="Genomic_DNA"/>
</dbReference>
<keyword evidence="2 7" id="KW-0808">Transferase</keyword>
<feature type="region of interest" description="Disordered" evidence="8">
    <location>
        <begin position="429"/>
        <end position="457"/>
    </location>
</feature>
<keyword evidence="6 7" id="KW-0012">Acyltransferase</keyword>
<evidence type="ECO:0000256" key="1">
    <source>
        <dbReference type="ARBA" id="ARBA00004141"/>
    </source>
</evidence>
<feature type="transmembrane region" description="Helical" evidence="7">
    <location>
        <begin position="172"/>
        <end position="198"/>
    </location>
</feature>
<comment type="catalytic activity">
    <reaction evidence="7">
        <text>L-cysteinyl-[protein] + hexadecanoyl-CoA = S-hexadecanoyl-L-cysteinyl-[protein] + CoA</text>
        <dbReference type="Rhea" id="RHEA:36683"/>
        <dbReference type="Rhea" id="RHEA-COMP:10131"/>
        <dbReference type="Rhea" id="RHEA-COMP:11032"/>
        <dbReference type="ChEBI" id="CHEBI:29950"/>
        <dbReference type="ChEBI" id="CHEBI:57287"/>
        <dbReference type="ChEBI" id="CHEBI:57379"/>
        <dbReference type="ChEBI" id="CHEBI:74151"/>
        <dbReference type="EC" id="2.3.1.225"/>
    </reaction>
</comment>
<comment type="caution">
    <text evidence="10">The sequence shown here is derived from an EMBL/GenBank/DDBJ whole genome shotgun (WGS) entry which is preliminary data.</text>
</comment>
<dbReference type="GO" id="GO:0016020">
    <property type="term" value="C:membrane"/>
    <property type="evidence" value="ECO:0007669"/>
    <property type="project" value="UniProtKB-SubCell"/>
</dbReference>
<dbReference type="GO" id="GO:0006612">
    <property type="term" value="P:protein targeting to membrane"/>
    <property type="evidence" value="ECO:0007669"/>
    <property type="project" value="TreeGrafter"/>
</dbReference>
<keyword evidence="4 7" id="KW-1133">Transmembrane helix</keyword>
<evidence type="ECO:0000313" key="10">
    <source>
        <dbReference type="EMBL" id="KAF7420534.1"/>
    </source>
</evidence>
<comment type="subcellular location">
    <subcellularLocation>
        <location evidence="1">Membrane</location>
        <topology evidence="1">Multi-pass membrane protein</topology>
    </subcellularLocation>
</comment>
<evidence type="ECO:0000256" key="8">
    <source>
        <dbReference type="SAM" id="MobiDB-lite"/>
    </source>
</evidence>
<keyword evidence="3 7" id="KW-0812">Transmembrane</keyword>
<dbReference type="PANTHER" id="PTHR22883">
    <property type="entry name" value="ZINC FINGER DHHC DOMAIN CONTAINING PROTEIN"/>
    <property type="match status" value="1"/>
</dbReference>
<protein>
    <recommendedName>
        <fullName evidence="7">Palmitoyltransferase</fullName>
        <ecNumber evidence="7">2.3.1.225</ecNumber>
    </recommendedName>
</protein>
<evidence type="ECO:0000256" key="2">
    <source>
        <dbReference type="ARBA" id="ARBA00022679"/>
    </source>
</evidence>
<dbReference type="GO" id="GO:0019706">
    <property type="term" value="F:protein-cysteine S-palmitoyltransferase activity"/>
    <property type="evidence" value="ECO:0007669"/>
    <property type="project" value="UniProtKB-EC"/>
</dbReference>
<comment type="domain">
    <text evidence="7">The DHHC domain is required for palmitoyltransferase activity.</text>
</comment>
<organism evidence="10 11">
    <name type="scientific">Vespula pensylvanica</name>
    <name type="common">Western yellow jacket</name>
    <name type="synonym">Wasp</name>
    <dbReference type="NCBI Taxonomy" id="30213"/>
    <lineage>
        <taxon>Eukaryota</taxon>
        <taxon>Metazoa</taxon>
        <taxon>Ecdysozoa</taxon>
        <taxon>Arthropoda</taxon>
        <taxon>Hexapoda</taxon>
        <taxon>Insecta</taxon>
        <taxon>Pterygota</taxon>
        <taxon>Neoptera</taxon>
        <taxon>Endopterygota</taxon>
        <taxon>Hymenoptera</taxon>
        <taxon>Apocrita</taxon>
        <taxon>Aculeata</taxon>
        <taxon>Vespoidea</taxon>
        <taxon>Vespidae</taxon>
        <taxon>Vespinae</taxon>
        <taxon>Vespula</taxon>
    </lineage>
</organism>
<dbReference type="InterPro" id="IPR001594">
    <property type="entry name" value="Palmitoyltrfase_DHHC"/>
</dbReference>
<feature type="region of interest" description="Disordered" evidence="8">
    <location>
        <begin position="586"/>
        <end position="657"/>
    </location>
</feature>
<keyword evidence="5 7" id="KW-0472">Membrane</keyword>
<dbReference type="GO" id="GO:0005783">
    <property type="term" value="C:endoplasmic reticulum"/>
    <property type="evidence" value="ECO:0007669"/>
    <property type="project" value="TreeGrafter"/>
</dbReference>
<feature type="compositionally biased region" description="Basic and acidic residues" evidence="8">
    <location>
        <begin position="517"/>
        <end position="529"/>
    </location>
</feature>
<evidence type="ECO:0000256" key="4">
    <source>
        <dbReference type="ARBA" id="ARBA00022989"/>
    </source>
</evidence>
<feature type="transmembrane region" description="Helical" evidence="7">
    <location>
        <begin position="232"/>
        <end position="265"/>
    </location>
</feature>
<feature type="transmembrane region" description="Helical" evidence="7">
    <location>
        <begin position="45"/>
        <end position="62"/>
    </location>
</feature>
<feature type="region of interest" description="Disordered" evidence="8">
    <location>
        <begin position="473"/>
        <end position="546"/>
    </location>
</feature>
<gene>
    <name evidence="10" type="ORF">H0235_010831</name>
</gene>
<evidence type="ECO:0000259" key="9">
    <source>
        <dbReference type="Pfam" id="PF01529"/>
    </source>
</evidence>
<feature type="transmembrane region" description="Helical" evidence="7">
    <location>
        <begin position="74"/>
        <end position="96"/>
    </location>
</feature>
<evidence type="ECO:0000313" key="11">
    <source>
        <dbReference type="Proteomes" id="UP000600918"/>
    </source>
</evidence>
<evidence type="ECO:0000256" key="5">
    <source>
        <dbReference type="ARBA" id="ARBA00023136"/>
    </source>
</evidence>
<evidence type="ECO:0000256" key="3">
    <source>
        <dbReference type="ARBA" id="ARBA00022692"/>
    </source>
</evidence>
<dbReference type="EC" id="2.3.1.225" evidence="7"/>